<dbReference type="GO" id="GO:0070941">
    <property type="term" value="P:eisosome assembly"/>
    <property type="evidence" value="ECO:0007669"/>
    <property type="project" value="TreeGrafter"/>
</dbReference>
<feature type="compositionally biased region" description="Basic and acidic residues" evidence="2">
    <location>
        <begin position="350"/>
        <end position="364"/>
    </location>
</feature>
<dbReference type="Gene3D" id="3.30.760.10">
    <property type="entry name" value="RNA Cap, Translation Initiation Factor Eif4e"/>
    <property type="match status" value="1"/>
</dbReference>
<feature type="coiled-coil region" evidence="1">
    <location>
        <begin position="221"/>
        <end position="277"/>
    </location>
</feature>
<dbReference type="GO" id="GO:0006897">
    <property type="term" value="P:endocytosis"/>
    <property type="evidence" value="ECO:0007669"/>
    <property type="project" value="TreeGrafter"/>
</dbReference>
<reference evidence="4" key="2">
    <citation type="submission" date="2015-01" db="EMBL/GenBank/DDBJ databases">
        <title>Evolutionary Origins and Diversification of the Mycorrhizal Mutualists.</title>
        <authorList>
            <consortium name="DOE Joint Genome Institute"/>
            <consortium name="Mycorrhizal Genomics Consortium"/>
            <person name="Kohler A."/>
            <person name="Kuo A."/>
            <person name="Nagy L.G."/>
            <person name="Floudas D."/>
            <person name="Copeland A."/>
            <person name="Barry K.W."/>
            <person name="Cichocki N."/>
            <person name="Veneault-Fourrey C."/>
            <person name="LaButti K."/>
            <person name="Lindquist E.A."/>
            <person name="Lipzen A."/>
            <person name="Lundell T."/>
            <person name="Morin E."/>
            <person name="Murat C."/>
            <person name="Riley R."/>
            <person name="Ohm R."/>
            <person name="Sun H."/>
            <person name="Tunlid A."/>
            <person name="Henrissat B."/>
            <person name="Grigoriev I.V."/>
            <person name="Hibbett D.S."/>
            <person name="Martin F."/>
        </authorList>
    </citation>
    <scope>NUCLEOTIDE SEQUENCE [LARGE SCALE GENOMIC DNA]</scope>
    <source>
        <strain evidence="4">h7</strain>
    </source>
</reference>
<feature type="compositionally biased region" description="Low complexity" evidence="2">
    <location>
        <begin position="455"/>
        <end position="466"/>
    </location>
</feature>
<feature type="region of interest" description="Disordered" evidence="2">
    <location>
        <begin position="410"/>
        <end position="468"/>
    </location>
</feature>
<dbReference type="GO" id="GO:0036286">
    <property type="term" value="C:eisosome filament"/>
    <property type="evidence" value="ECO:0007669"/>
    <property type="project" value="TreeGrafter"/>
</dbReference>
<dbReference type="HOGENOM" id="CLU_019994_0_0_1"/>
<feature type="compositionally biased region" description="Basic and acidic residues" evidence="2">
    <location>
        <begin position="547"/>
        <end position="568"/>
    </location>
</feature>
<accession>A0A0C3CVJ7</accession>
<feature type="region of interest" description="Disordered" evidence="2">
    <location>
        <begin position="81"/>
        <end position="108"/>
    </location>
</feature>
<sequence>MLAAIGETFDPSPTLTGGSGSASLITGVIVSTRPQFYRLSIWTRLAPTEEDAGLRERIEGVGKHFKMSSTALNASPLAAHLPSGVARPASPDPATQPSANDAAAQGGAKSHTLESLQYQFRAFQQQYSTTSPAQKIITAEKGVAIDFDSVSRNSKAQSKELYTWGQSEADDLKDVTDRLAYLNFVQGSLATSLSTKLDSARAPFKALRDAETQLQPRRNIRAGLQLQIARLEHEHQKAGDKRIADLREQLRKAESEDQQLEREVELLKRKAVRESEQIKWDAIREYGEKLVLLSQAAPLIIAALPAVSPTPTNPYAGAQTTGGVRASLQRALDNYKTGHINLPPQFAASDLDRSDTRSFGESHASELSSIHSVEPSSHSSVISAPPSANPLPASPIPAVVHATSASVPPINPSALNQSPTLLPSLSPAPAPNPSLGTPLPTITPTVAETGVPVTAGPEGPGPASGSLLDIKSASETAGPRTEGHPANEGLVPGYAQPTSAVAAAAPGVKHESAEEEKKRLAAAYSQQSSVPAPAPAPSTSIAATQPPRHETAEEEKKRLEREERERILHASTTAPNVPPKDRDDDLPPYQEPTLQ</sequence>
<keyword evidence="1" id="KW-0175">Coiled coil</keyword>
<feature type="region of interest" description="Disordered" evidence="2">
    <location>
        <begin position="501"/>
        <end position="595"/>
    </location>
</feature>
<evidence type="ECO:0000256" key="2">
    <source>
        <dbReference type="SAM" id="MobiDB-lite"/>
    </source>
</evidence>
<dbReference type="STRING" id="686832.A0A0C3CVJ7"/>
<feature type="compositionally biased region" description="Low complexity" evidence="2">
    <location>
        <begin position="521"/>
        <end position="546"/>
    </location>
</feature>
<feature type="compositionally biased region" description="Basic and acidic residues" evidence="2">
    <location>
        <begin position="508"/>
        <end position="519"/>
    </location>
</feature>
<proteinExistence type="predicted"/>
<dbReference type="AlphaFoldDB" id="A0A0C3CVJ7"/>
<feature type="compositionally biased region" description="Low complexity" evidence="2">
    <location>
        <begin position="365"/>
        <end position="386"/>
    </location>
</feature>
<dbReference type="Gene3D" id="1.20.1270.60">
    <property type="entry name" value="Arfaptin homology (AH) domain/BAR domain"/>
    <property type="match status" value="1"/>
</dbReference>
<keyword evidence="4" id="KW-1185">Reference proteome</keyword>
<dbReference type="GO" id="GO:0005886">
    <property type="term" value="C:plasma membrane"/>
    <property type="evidence" value="ECO:0007669"/>
    <property type="project" value="TreeGrafter"/>
</dbReference>
<dbReference type="InterPro" id="IPR023398">
    <property type="entry name" value="TIF_eIF4e-like"/>
</dbReference>
<dbReference type="InterPro" id="IPR028245">
    <property type="entry name" value="PIL1/LSP1"/>
</dbReference>
<dbReference type="PANTHER" id="PTHR31962">
    <property type="entry name" value="SPHINGOLIPID LONG CHAIN BASE-RESPONSIVE PROTEIN PIL1"/>
    <property type="match status" value="1"/>
</dbReference>
<organism evidence="3 4">
    <name type="scientific">Hebeloma cylindrosporum</name>
    <dbReference type="NCBI Taxonomy" id="76867"/>
    <lineage>
        <taxon>Eukaryota</taxon>
        <taxon>Fungi</taxon>
        <taxon>Dikarya</taxon>
        <taxon>Basidiomycota</taxon>
        <taxon>Agaricomycotina</taxon>
        <taxon>Agaricomycetes</taxon>
        <taxon>Agaricomycetidae</taxon>
        <taxon>Agaricales</taxon>
        <taxon>Agaricineae</taxon>
        <taxon>Hymenogastraceae</taxon>
        <taxon>Hebeloma</taxon>
    </lineage>
</organism>
<evidence type="ECO:0000256" key="1">
    <source>
        <dbReference type="SAM" id="Coils"/>
    </source>
</evidence>
<gene>
    <name evidence="3" type="ORF">M413DRAFT_418262</name>
</gene>
<dbReference type="CDD" id="cd22249">
    <property type="entry name" value="UDM1_RNF168_RNF169-like"/>
    <property type="match status" value="1"/>
</dbReference>
<feature type="region of interest" description="Disordered" evidence="2">
    <location>
        <begin position="341"/>
        <end position="388"/>
    </location>
</feature>
<dbReference type="Proteomes" id="UP000053424">
    <property type="component" value="Unassembled WGS sequence"/>
</dbReference>
<dbReference type="GO" id="GO:0008289">
    <property type="term" value="F:lipid binding"/>
    <property type="evidence" value="ECO:0007669"/>
    <property type="project" value="TreeGrafter"/>
</dbReference>
<dbReference type="OrthoDB" id="5599269at2759"/>
<dbReference type="PANTHER" id="PTHR31962:SF1">
    <property type="entry name" value="SPHINGOLIPID LONG CHAIN BASE-RESPONSIVE PROTEIN PIL1"/>
    <property type="match status" value="1"/>
</dbReference>
<evidence type="ECO:0000313" key="4">
    <source>
        <dbReference type="Proteomes" id="UP000053424"/>
    </source>
</evidence>
<dbReference type="InterPro" id="IPR027267">
    <property type="entry name" value="AH/BAR_dom_sf"/>
</dbReference>
<reference evidence="3 4" key="1">
    <citation type="submission" date="2014-04" db="EMBL/GenBank/DDBJ databases">
        <authorList>
            <consortium name="DOE Joint Genome Institute"/>
            <person name="Kuo A."/>
            <person name="Gay G."/>
            <person name="Dore J."/>
            <person name="Kohler A."/>
            <person name="Nagy L.G."/>
            <person name="Floudas D."/>
            <person name="Copeland A."/>
            <person name="Barry K.W."/>
            <person name="Cichocki N."/>
            <person name="Veneault-Fourrey C."/>
            <person name="LaButti K."/>
            <person name="Lindquist E.A."/>
            <person name="Lipzen A."/>
            <person name="Lundell T."/>
            <person name="Morin E."/>
            <person name="Murat C."/>
            <person name="Sun H."/>
            <person name="Tunlid A."/>
            <person name="Henrissat B."/>
            <person name="Grigoriev I.V."/>
            <person name="Hibbett D.S."/>
            <person name="Martin F."/>
            <person name="Nordberg H.P."/>
            <person name="Cantor M.N."/>
            <person name="Hua S.X."/>
        </authorList>
    </citation>
    <scope>NUCLEOTIDE SEQUENCE [LARGE SCALE GENOMIC DNA]</scope>
    <source>
        <strain evidence="4">h7</strain>
    </source>
</reference>
<dbReference type="EMBL" id="KN831769">
    <property type="protein sequence ID" value="KIM48144.1"/>
    <property type="molecule type" value="Genomic_DNA"/>
</dbReference>
<protein>
    <submittedName>
        <fullName evidence="3">Uncharacterized protein</fullName>
    </submittedName>
</protein>
<name>A0A0C3CVJ7_HEBCY</name>
<evidence type="ECO:0000313" key="3">
    <source>
        <dbReference type="EMBL" id="KIM48144.1"/>
    </source>
</evidence>
<dbReference type="SUPFAM" id="SSF55418">
    <property type="entry name" value="eIF4e-like"/>
    <property type="match status" value="1"/>
</dbReference>
<dbReference type="Pfam" id="PF13805">
    <property type="entry name" value="Pil1"/>
    <property type="match status" value="1"/>
</dbReference>